<evidence type="ECO:0000259" key="4">
    <source>
        <dbReference type="PROSITE" id="PS01124"/>
    </source>
</evidence>
<protein>
    <submittedName>
        <fullName evidence="5">Helix-turn-helix domain-containing protein</fullName>
    </submittedName>
</protein>
<evidence type="ECO:0000256" key="2">
    <source>
        <dbReference type="ARBA" id="ARBA00023125"/>
    </source>
</evidence>
<dbReference type="InterPro" id="IPR037923">
    <property type="entry name" value="HTH-like"/>
</dbReference>
<dbReference type="EMBL" id="VDCQ01000046">
    <property type="protein sequence ID" value="TNJ63225.1"/>
    <property type="molecule type" value="Genomic_DNA"/>
</dbReference>
<keyword evidence="3" id="KW-0804">Transcription</keyword>
<reference evidence="5 6" key="1">
    <citation type="submission" date="2019-05" db="EMBL/GenBank/DDBJ databases">
        <title>We sequenced the genome of Paenibacillus hemerocallicola KCTC 33185 for further insight into its adaptation and study the phylogeny of Paenibacillus.</title>
        <authorList>
            <person name="Narsing Rao M.P."/>
        </authorList>
    </citation>
    <scope>NUCLEOTIDE SEQUENCE [LARGE SCALE GENOMIC DNA]</scope>
    <source>
        <strain evidence="5 6">KCTC 33185</strain>
    </source>
</reference>
<evidence type="ECO:0000313" key="5">
    <source>
        <dbReference type="EMBL" id="TNJ63225.1"/>
    </source>
</evidence>
<dbReference type="SMART" id="SM00342">
    <property type="entry name" value="HTH_ARAC"/>
    <property type="match status" value="1"/>
</dbReference>
<dbReference type="SUPFAM" id="SSF46689">
    <property type="entry name" value="Homeodomain-like"/>
    <property type="match status" value="2"/>
</dbReference>
<dbReference type="RefSeq" id="WP_139605279.1">
    <property type="nucleotide sequence ID" value="NZ_VDCQ01000046.1"/>
</dbReference>
<dbReference type="PANTHER" id="PTHR43280">
    <property type="entry name" value="ARAC-FAMILY TRANSCRIPTIONAL REGULATOR"/>
    <property type="match status" value="1"/>
</dbReference>
<name>A0A5C4T341_9BACL</name>
<dbReference type="InterPro" id="IPR018060">
    <property type="entry name" value="HTH_AraC"/>
</dbReference>
<dbReference type="GO" id="GO:0003700">
    <property type="term" value="F:DNA-binding transcription factor activity"/>
    <property type="evidence" value="ECO:0007669"/>
    <property type="project" value="InterPro"/>
</dbReference>
<sequence>MDIPKRKPRYASISSDFMIFHHYDERISKAGPHRHDFHEIFLLLSGEVSYVVDDRKYKMYPGDMLLIHAGVTHYPIINDDRKVYNRMVLWIKKDYLNSLCTEETDLRSCFTADSSIRIITPDVTTYGSIKAAFDYLYQHVHMDFYGKDIMLRSYLEQLLVLINGINRHFSVLFETDDIEKDLLIDSVLNYISRNFQNDLSLDQIAERFYLNKYHLNRRFRKFTGVTMYKFITEKRLEYAKVLIVRGIPITEVYKHCGFGDYCNFYRLFKNKFGISPKRYFAIAFQEE</sequence>
<dbReference type="Proteomes" id="UP000307943">
    <property type="component" value="Unassembled WGS sequence"/>
</dbReference>
<dbReference type="InterPro" id="IPR013096">
    <property type="entry name" value="Cupin_2"/>
</dbReference>
<dbReference type="InterPro" id="IPR009057">
    <property type="entry name" value="Homeodomain-like_sf"/>
</dbReference>
<evidence type="ECO:0000256" key="3">
    <source>
        <dbReference type="ARBA" id="ARBA00023163"/>
    </source>
</evidence>
<evidence type="ECO:0000256" key="1">
    <source>
        <dbReference type="ARBA" id="ARBA00023015"/>
    </source>
</evidence>
<dbReference type="Pfam" id="PF07883">
    <property type="entry name" value="Cupin_2"/>
    <property type="match status" value="1"/>
</dbReference>
<gene>
    <name evidence="5" type="ORF">FE784_26530</name>
</gene>
<keyword evidence="1" id="KW-0805">Transcription regulation</keyword>
<dbReference type="GO" id="GO:0043565">
    <property type="term" value="F:sequence-specific DNA binding"/>
    <property type="evidence" value="ECO:0007669"/>
    <property type="project" value="InterPro"/>
</dbReference>
<keyword evidence="2" id="KW-0238">DNA-binding</keyword>
<dbReference type="Gene3D" id="2.60.120.10">
    <property type="entry name" value="Jelly Rolls"/>
    <property type="match status" value="1"/>
</dbReference>
<dbReference type="InterPro" id="IPR014710">
    <property type="entry name" value="RmlC-like_jellyroll"/>
</dbReference>
<dbReference type="OrthoDB" id="9774814at2"/>
<dbReference type="Pfam" id="PF12833">
    <property type="entry name" value="HTH_18"/>
    <property type="match status" value="1"/>
</dbReference>
<comment type="caution">
    <text evidence="5">The sequence shown here is derived from an EMBL/GenBank/DDBJ whole genome shotgun (WGS) entry which is preliminary data.</text>
</comment>
<dbReference type="AlphaFoldDB" id="A0A5C4T341"/>
<evidence type="ECO:0000313" key="6">
    <source>
        <dbReference type="Proteomes" id="UP000307943"/>
    </source>
</evidence>
<proteinExistence type="predicted"/>
<accession>A0A5C4T341</accession>
<feature type="domain" description="HTH araC/xylS-type" evidence="4">
    <location>
        <begin position="185"/>
        <end position="282"/>
    </location>
</feature>
<keyword evidence="6" id="KW-1185">Reference proteome</keyword>
<dbReference type="SUPFAM" id="SSF51215">
    <property type="entry name" value="Regulatory protein AraC"/>
    <property type="match status" value="1"/>
</dbReference>
<dbReference type="PANTHER" id="PTHR43280:SF34">
    <property type="entry name" value="ARAC-FAMILY TRANSCRIPTIONAL REGULATOR"/>
    <property type="match status" value="1"/>
</dbReference>
<dbReference type="Gene3D" id="1.10.10.60">
    <property type="entry name" value="Homeodomain-like"/>
    <property type="match status" value="2"/>
</dbReference>
<dbReference type="PROSITE" id="PS01124">
    <property type="entry name" value="HTH_ARAC_FAMILY_2"/>
    <property type="match status" value="1"/>
</dbReference>
<organism evidence="5 6">
    <name type="scientific">Paenibacillus hemerocallicola</name>
    <dbReference type="NCBI Taxonomy" id="1172614"/>
    <lineage>
        <taxon>Bacteria</taxon>
        <taxon>Bacillati</taxon>
        <taxon>Bacillota</taxon>
        <taxon>Bacilli</taxon>
        <taxon>Bacillales</taxon>
        <taxon>Paenibacillaceae</taxon>
        <taxon>Paenibacillus</taxon>
    </lineage>
</organism>